<proteinExistence type="predicted"/>
<reference evidence="2 3" key="1">
    <citation type="submission" date="2014-11" db="EMBL/GenBank/DDBJ databases">
        <authorList>
            <person name="Zhu J."/>
            <person name="Qi W."/>
            <person name="Song R."/>
        </authorList>
    </citation>
    <scope>NUCLEOTIDE SEQUENCE [LARGE SCALE GENOMIC DNA]</scope>
</reference>
<dbReference type="InParanoid" id="A0A0G4EXQ6"/>
<evidence type="ECO:0000313" key="3">
    <source>
        <dbReference type="Proteomes" id="UP000041254"/>
    </source>
</evidence>
<dbReference type="AlphaFoldDB" id="A0A0G4EXQ6"/>
<organism evidence="2 3">
    <name type="scientific">Vitrella brassicaformis (strain CCMP3155)</name>
    <dbReference type="NCBI Taxonomy" id="1169540"/>
    <lineage>
        <taxon>Eukaryota</taxon>
        <taxon>Sar</taxon>
        <taxon>Alveolata</taxon>
        <taxon>Colpodellida</taxon>
        <taxon>Vitrellaceae</taxon>
        <taxon>Vitrella</taxon>
    </lineage>
</organism>
<protein>
    <submittedName>
        <fullName evidence="2">Uncharacterized protein</fullName>
    </submittedName>
</protein>
<name>A0A0G4EXQ6_VITBC</name>
<feature type="compositionally biased region" description="Basic and acidic residues" evidence="1">
    <location>
        <begin position="50"/>
        <end position="69"/>
    </location>
</feature>
<keyword evidence="3" id="KW-1185">Reference proteome</keyword>
<accession>A0A0G4EXQ6</accession>
<gene>
    <name evidence="2" type="ORF">Vbra_8527</name>
</gene>
<dbReference type="Proteomes" id="UP000041254">
    <property type="component" value="Unassembled WGS sequence"/>
</dbReference>
<dbReference type="PhylomeDB" id="A0A0G4EXQ6"/>
<dbReference type="EMBL" id="CDMY01000347">
    <property type="protein sequence ID" value="CEM04094.1"/>
    <property type="molecule type" value="Genomic_DNA"/>
</dbReference>
<evidence type="ECO:0000256" key="1">
    <source>
        <dbReference type="SAM" id="MobiDB-lite"/>
    </source>
</evidence>
<dbReference type="InterPro" id="IPR029033">
    <property type="entry name" value="His_PPase_superfam"/>
</dbReference>
<dbReference type="OrthoDB" id="258392at2759"/>
<dbReference type="VEuPathDB" id="CryptoDB:Vbra_8527"/>
<dbReference type="SUPFAM" id="SSF53254">
    <property type="entry name" value="Phosphoglycerate mutase-like"/>
    <property type="match status" value="1"/>
</dbReference>
<dbReference type="Gene3D" id="3.40.50.1240">
    <property type="entry name" value="Phosphoglycerate mutase-like"/>
    <property type="match status" value="1"/>
</dbReference>
<feature type="region of interest" description="Disordered" evidence="1">
    <location>
        <begin position="40"/>
        <end position="69"/>
    </location>
</feature>
<sequence>MMLPRSWPMLEEVCIRSSAIWRTVMSAMAQMAGLYPPESGEQFSAGQAAMRRDTYNEGPGEPDRRDMSDKFGWGGVREFETRDYLHRYAAKNNIDLRPFTYLNKRPLPGDWQIVPVFTADKHNDPLILGQEPAACGHYEELWKAKHGEDQEYPSPSRQFYLDMLAGKIKRAKKRPEALRDLTWHDVQDKYDKECQSILAKNPPWLP</sequence>
<evidence type="ECO:0000313" key="2">
    <source>
        <dbReference type="EMBL" id="CEM04094.1"/>
    </source>
</evidence>